<organism evidence="2 3">
    <name type="scientific">Colletotrichum orbiculare (strain 104-T / ATCC 96160 / CBS 514.97 / LARS 414 / MAFF 240422)</name>
    <name type="common">Cucumber anthracnose fungus</name>
    <name type="synonym">Colletotrichum lagenarium</name>
    <dbReference type="NCBI Taxonomy" id="1213857"/>
    <lineage>
        <taxon>Eukaryota</taxon>
        <taxon>Fungi</taxon>
        <taxon>Dikarya</taxon>
        <taxon>Ascomycota</taxon>
        <taxon>Pezizomycotina</taxon>
        <taxon>Sordariomycetes</taxon>
        <taxon>Hypocreomycetidae</taxon>
        <taxon>Glomerellales</taxon>
        <taxon>Glomerellaceae</taxon>
        <taxon>Colletotrichum</taxon>
        <taxon>Colletotrichum orbiculare species complex</taxon>
    </lineage>
</organism>
<keyword evidence="3" id="KW-1185">Reference proteome</keyword>
<feature type="region of interest" description="Disordered" evidence="1">
    <location>
        <begin position="32"/>
        <end position="66"/>
    </location>
</feature>
<proteinExistence type="predicted"/>
<evidence type="ECO:0000313" key="2">
    <source>
        <dbReference type="EMBL" id="TDZ22201.1"/>
    </source>
</evidence>
<gene>
    <name evidence="2" type="ORF">Cob_v005193</name>
</gene>
<comment type="caution">
    <text evidence="2">The sequence shown here is derived from an EMBL/GenBank/DDBJ whole genome shotgun (WGS) entry which is preliminary data.</text>
</comment>
<evidence type="ECO:0000313" key="3">
    <source>
        <dbReference type="Proteomes" id="UP000014480"/>
    </source>
</evidence>
<reference evidence="3" key="2">
    <citation type="journal article" date="2019" name="Mol. Plant Microbe Interact.">
        <title>Genome sequence resources for four phytopathogenic fungi from the Colletotrichum orbiculare species complex.</title>
        <authorList>
            <person name="Gan P."/>
            <person name="Tsushima A."/>
            <person name="Narusaka M."/>
            <person name="Narusaka Y."/>
            <person name="Takano Y."/>
            <person name="Kubo Y."/>
            <person name="Shirasu K."/>
        </authorList>
    </citation>
    <scope>GENOME REANNOTATION</scope>
    <source>
        <strain evidence="3">104-T / ATCC 96160 / CBS 514.97 / LARS 414 / MAFF 240422</strain>
    </source>
</reference>
<dbReference type="Proteomes" id="UP000014480">
    <property type="component" value="Unassembled WGS sequence"/>
</dbReference>
<dbReference type="EMBL" id="AMCV02000011">
    <property type="protein sequence ID" value="TDZ22201.1"/>
    <property type="molecule type" value="Genomic_DNA"/>
</dbReference>
<dbReference type="AlphaFoldDB" id="A0A484FWT1"/>
<reference evidence="3" key="1">
    <citation type="journal article" date="2013" name="New Phytol.">
        <title>Comparative genomic and transcriptomic analyses reveal the hemibiotrophic stage shift of Colletotrichum fungi.</title>
        <authorList>
            <person name="Gan P."/>
            <person name="Ikeda K."/>
            <person name="Irieda H."/>
            <person name="Narusaka M."/>
            <person name="O'Connell R.J."/>
            <person name="Narusaka Y."/>
            <person name="Takano Y."/>
            <person name="Kubo Y."/>
            <person name="Shirasu K."/>
        </authorList>
    </citation>
    <scope>NUCLEOTIDE SEQUENCE [LARGE SCALE GENOMIC DNA]</scope>
    <source>
        <strain evidence="3">104-T / ATCC 96160 / CBS 514.97 / LARS 414 / MAFF 240422</strain>
    </source>
</reference>
<accession>A0A484FWT1</accession>
<sequence length="116" mass="12450">MSGASAETCAEKLVGLSTLPQPLLLPFRSVRAPFPSKDASPVSKAPGQDKKDPARTKRPAAVTSVAGPGYDDAELLHELSNAAICSDENGHLKPSKWVLIWFHEEPRSEHHVDAGK</sequence>
<name>A0A484FWT1_COLOR</name>
<protein>
    <submittedName>
        <fullName evidence="2">Uncharacterized protein</fullName>
    </submittedName>
</protein>
<evidence type="ECO:0000256" key="1">
    <source>
        <dbReference type="SAM" id="MobiDB-lite"/>
    </source>
</evidence>